<reference evidence="2 3" key="1">
    <citation type="submission" date="2019-03" db="EMBL/GenBank/DDBJ databases">
        <title>Draft Genome Sequence of Duganella callidus sp. nov., a Novel Duganella Species Isolated from Cultivated Soil.</title>
        <authorList>
            <person name="Raths R."/>
            <person name="Peta V."/>
            <person name="Bucking H."/>
        </authorList>
    </citation>
    <scope>NUCLEOTIDE SEQUENCE [LARGE SCALE GENOMIC DNA]</scope>
    <source>
        <strain evidence="2 3">DN04</strain>
    </source>
</reference>
<evidence type="ECO:0000313" key="2">
    <source>
        <dbReference type="EMBL" id="TFW16488.1"/>
    </source>
</evidence>
<sequence>MQKVSFELNGEFVELNQLLKLVGLCDSGGAGKMIVASGDVKVDGKQELRKTAKIRAGQRVTLGDVVITVEAAQ</sequence>
<dbReference type="Gene3D" id="3.10.290.10">
    <property type="entry name" value="RNA-binding S4 domain"/>
    <property type="match status" value="1"/>
</dbReference>
<keyword evidence="1" id="KW-0694">RNA-binding</keyword>
<keyword evidence="3" id="KW-1185">Reference proteome</keyword>
<dbReference type="AlphaFoldDB" id="A0A4Y9S578"/>
<dbReference type="SUPFAM" id="SSF55174">
    <property type="entry name" value="Alpha-L RNA-binding motif"/>
    <property type="match status" value="1"/>
</dbReference>
<dbReference type="Proteomes" id="UP000297729">
    <property type="component" value="Unassembled WGS sequence"/>
</dbReference>
<proteinExistence type="predicted"/>
<dbReference type="PROSITE" id="PS50889">
    <property type="entry name" value="S4"/>
    <property type="match status" value="1"/>
</dbReference>
<dbReference type="OrthoDB" id="9802835at2"/>
<dbReference type="EMBL" id="SPVG01000233">
    <property type="protein sequence ID" value="TFW16488.1"/>
    <property type="molecule type" value="Genomic_DNA"/>
</dbReference>
<dbReference type="Pfam" id="PF13275">
    <property type="entry name" value="S4_2"/>
    <property type="match status" value="1"/>
</dbReference>
<dbReference type="RefSeq" id="WP_135203971.1">
    <property type="nucleotide sequence ID" value="NZ_SPVG01000233.1"/>
</dbReference>
<dbReference type="InterPro" id="IPR036986">
    <property type="entry name" value="S4_RNA-bd_sf"/>
</dbReference>
<gene>
    <name evidence="2" type="ORF">E4L98_23555</name>
</gene>
<name>A0A4Y9S578_9BURK</name>
<organism evidence="2 3">
    <name type="scientific">Duganella callida</name>
    <dbReference type="NCBI Taxonomy" id="2561932"/>
    <lineage>
        <taxon>Bacteria</taxon>
        <taxon>Pseudomonadati</taxon>
        <taxon>Pseudomonadota</taxon>
        <taxon>Betaproteobacteria</taxon>
        <taxon>Burkholderiales</taxon>
        <taxon>Oxalobacteraceae</taxon>
        <taxon>Telluria group</taxon>
        <taxon>Duganella</taxon>
    </lineage>
</organism>
<comment type="caution">
    <text evidence="2">The sequence shown here is derived from an EMBL/GenBank/DDBJ whole genome shotgun (WGS) entry which is preliminary data.</text>
</comment>
<dbReference type="GO" id="GO:0003723">
    <property type="term" value="F:RNA binding"/>
    <property type="evidence" value="ECO:0007669"/>
    <property type="project" value="UniProtKB-KW"/>
</dbReference>
<evidence type="ECO:0000313" key="3">
    <source>
        <dbReference type="Proteomes" id="UP000297729"/>
    </source>
</evidence>
<accession>A0A4Y9S578</accession>
<evidence type="ECO:0000256" key="1">
    <source>
        <dbReference type="PROSITE-ProRule" id="PRU00182"/>
    </source>
</evidence>
<protein>
    <submittedName>
        <fullName evidence="2">RNA-binding S4 domain-containing protein</fullName>
    </submittedName>
</protein>